<evidence type="ECO:0000256" key="2">
    <source>
        <dbReference type="SAM" id="MobiDB-lite"/>
    </source>
</evidence>
<feature type="region of interest" description="Disordered" evidence="2">
    <location>
        <begin position="28"/>
        <end position="47"/>
    </location>
</feature>
<dbReference type="SUPFAM" id="SSF69047">
    <property type="entry name" value="Hypothetical protein YjbJ"/>
    <property type="match status" value="1"/>
</dbReference>
<evidence type="ECO:0000313" key="5">
    <source>
        <dbReference type="Proteomes" id="UP000502041"/>
    </source>
</evidence>
<dbReference type="EMBL" id="CP051461">
    <property type="protein sequence ID" value="QJC55280.1"/>
    <property type="molecule type" value="Genomic_DNA"/>
</dbReference>
<dbReference type="Pfam" id="PF05532">
    <property type="entry name" value="CsbD"/>
    <property type="match status" value="1"/>
</dbReference>
<dbReference type="RefSeq" id="WP_168921169.1">
    <property type="nucleotide sequence ID" value="NZ_CP051461.1"/>
</dbReference>
<reference evidence="4 5" key="1">
    <citation type="submission" date="2020-04" db="EMBL/GenBank/DDBJ databases">
        <title>Complete genome of a Psychrophilic, Marine, Gas Vacuolate Bacterium Polaromonas vacuolata KCTC 22033T.</title>
        <authorList>
            <person name="Hwang K."/>
            <person name="Kim K.M."/>
        </authorList>
    </citation>
    <scope>NUCLEOTIDE SEQUENCE [LARGE SCALE GENOMIC DNA]</scope>
    <source>
        <strain evidence="4 5">KCTC 22033</strain>
    </source>
</reference>
<sequence>MNKDQVQGRVDQGIGKLKEAVGKAVGNESLRGEGLADQAEGKLKSGLADTKESIKDKAKDFIDKL</sequence>
<dbReference type="KEGG" id="pvac:HC248_00558"/>
<gene>
    <name evidence="4" type="ORF">HC248_00558</name>
</gene>
<evidence type="ECO:0000259" key="3">
    <source>
        <dbReference type="Pfam" id="PF05532"/>
    </source>
</evidence>
<protein>
    <recommendedName>
        <fullName evidence="3">CsbD-like domain-containing protein</fullName>
    </recommendedName>
</protein>
<accession>A0A6H2H604</accession>
<evidence type="ECO:0000313" key="4">
    <source>
        <dbReference type="EMBL" id="QJC55280.1"/>
    </source>
</evidence>
<evidence type="ECO:0000256" key="1">
    <source>
        <dbReference type="ARBA" id="ARBA00009129"/>
    </source>
</evidence>
<dbReference type="Gene3D" id="1.10.1470.10">
    <property type="entry name" value="YjbJ"/>
    <property type="match status" value="1"/>
</dbReference>
<dbReference type="InterPro" id="IPR036629">
    <property type="entry name" value="YjbJ_sf"/>
</dbReference>
<dbReference type="AlphaFoldDB" id="A0A6H2H604"/>
<name>A0A6H2H604_9BURK</name>
<dbReference type="InterPro" id="IPR008462">
    <property type="entry name" value="CsbD"/>
</dbReference>
<dbReference type="Proteomes" id="UP000502041">
    <property type="component" value="Chromosome"/>
</dbReference>
<organism evidence="4 5">
    <name type="scientific">Polaromonas vacuolata</name>
    <dbReference type="NCBI Taxonomy" id="37448"/>
    <lineage>
        <taxon>Bacteria</taxon>
        <taxon>Pseudomonadati</taxon>
        <taxon>Pseudomonadota</taxon>
        <taxon>Betaproteobacteria</taxon>
        <taxon>Burkholderiales</taxon>
        <taxon>Comamonadaceae</taxon>
        <taxon>Polaromonas</taxon>
    </lineage>
</organism>
<keyword evidence="5" id="KW-1185">Reference proteome</keyword>
<comment type="similarity">
    <text evidence="1">Belongs to the UPF0337 (CsbD) family.</text>
</comment>
<proteinExistence type="inferred from homology"/>
<feature type="domain" description="CsbD-like" evidence="3">
    <location>
        <begin position="4"/>
        <end position="56"/>
    </location>
</feature>